<name>A0A1U7ZJ12_NELNU</name>
<reference evidence="2" key="1">
    <citation type="submission" date="2025-08" db="UniProtKB">
        <authorList>
            <consortium name="RefSeq"/>
        </authorList>
    </citation>
    <scope>IDENTIFICATION</scope>
</reference>
<dbReference type="eggNOG" id="ENOG502RXYY">
    <property type="taxonomic scope" value="Eukaryota"/>
</dbReference>
<dbReference type="PANTHER" id="PTHR33512">
    <property type="entry name" value="PROTEIN, PUTATIVE (DUF1191)-RELATED"/>
    <property type="match status" value="1"/>
</dbReference>
<accession>A0A1U7ZJ12</accession>
<dbReference type="GeneID" id="104593426"/>
<dbReference type="Proteomes" id="UP000189703">
    <property type="component" value="Unplaced"/>
</dbReference>
<dbReference type="Pfam" id="PF06697">
    <property type="entry name" value="DUF1191"/>
    <property type="match status" value="1"/>
</dbReference>
<organism evidence="1 2">
    <name type="scientific">Nelumbo nucifera</name>
    <name type="common">Sacred lotus</name>
    <dbReference type="NCBI Taxonomy" id="4432"/>
    <lineage>
        <taxon>Eukaryota</taxon>
        <taxon>Viridiplantae</taxon>
        <taxon>Streptophyta</taxon>
        <taxon>Embryophyta</taxon>
        <taxon>Tracheophyta</taxon>
        <taxon>Spermatophyta</taxon>
        <taxon>Magnoliopsida</taxon>
        <taxon>Proteales</taxon>
        <taxon>Nelumbonaceae</taxon>
        <taxon>Nelumbo</taxon>
    </lineage>
</organism>
<evidence type="ECO:0000313" key="2">
    <source>
        <dbReference type="RefSeq" id="XP_010251560.1"/>
    </source>
</evidence>
<dbReference type="OrthoDB" id="768690at2759"/>
<dbReference type="RefSeq" id="XP_010251560.1">
    <property type="nucleotide sequence ID" value="XM_010253258.1"/>
</dbReference>
<gene>
    <name evidence="2" type="primary">LOC104593426</name>
</gene>
<protein>
    <submittedName>
        <fullName evidence="2">Uncharacterized protein LOC104593426</fullName>
    </submittedName>
</protein>
<dbReference type="KEGG" id="nnu:104593426"/>
<keyword evidence="1" id="KW-1185">Reference proteome</keyword>
<proteinExistence type="predicted"/>
<dbReference type="AlphaFoldDB" id="A0A1U7ZJ12"/>
<dbReference type="STRING" id="4432.A0A1U7ZJ12"/>
<dbReference type="OMA" id="HISRMVL"/>
<dbReference type="InterPro" id="IPR010605">
    <property type="entry name" value="DUF1191"/>
</dbReference>
<sequence length="302" mass="33517">MGSKRRWYFIWVICCLCLFISSSGQALNNLTHDDLDDLFQDYAFKAFKALVRPRTGKLYNAALPVNLSGMEASVVRLRRGSFWVRGANFSTFHIPPRIIPLPYVKRLAIVYQNLGNWSSYYYRVPGYALVAPVVGFMVYDASNLSATSITKLSLSLRGDPISIRFPQVVLPEGSNSTIRCATFSEDGSVLLSEMTLPSECLGHDQGHFSLVVSVPPIAVPLKRKVKLWKWWAIGFGSGFIGLVLVGLVGIVALTFVKKNKFGEMERRASEGEAFDTVWIGTSKMPSARVIRTQPVLENGDAP</sequence>
<dbReference type="PANTHER" id="PTHR33512:SF7">
    <property type="entry name" value="LEGUME LECTIN DOMAIN-CONTAINING PROTEIN"/>
    <property type="match status" value="1"/>
</dbReference>
<evidence type="ECO:0000313" key="1">
    <source>
        <dbReference type="Proteomes" id="UP000189703"/>
    </source>
</evidence>